<dbReference type="InterPro" id="IPR036796">
    <property type="entry name" value="Ribosomal_uL11_N_sf"/>
</dbReference>
<evidence type="ECO:0000313" key="7">
    <source>
        <dbReference type="Proteomes" id="UP000095287"/>
    </source>
</evidence>
<dbReference type="Gene3D" id="1.10.10.250">
    <property type="entry name" value="Ribosomal protein L11, C-terminal domain"/>
    <property type="match status" value="1"/>
</dbReference>
<dbReference type="InterPro" id="IPR020783">
    <property type="entry name" value="Ribosomal_uL11_C"/>
</dbReference>
<feature type="domain" description="Large ribosomal subunit protein uL11 N-terminal" evidence="6">
    <location>
        <begin position="6"/>
        <end position="59"/>
    </location>
</feature>
<feature type="domain" description="Large ribosomal subunit protein uL11 C-terminal" evidence="5">
    <location>
        <begin position="67"/>
        <end position="136"/>
    </location>
</feature>
<dbReference type="Gene3D" id="3.30.1550.10">
    <property type="entry name" value="Ribosomal protein L11/L12, N-terminal domain"/>
    <property type="match status" value="1"/>
</dbReference>
<keyword evidence="3 4" id="KW-0687">Ribonucleoprotein</keyword>
<name>A0A1I7Z5I0_9BILA</name>
<protein>
    <submittedName>
        <fullName evidence="8">Ribosomal_L11 domain-containing protein</fullName>
    </submittedName>
</protein>
<comment type="similarity">
    <text evidence="1 4">Belongs to the universal ribosomal protein uL11 family.</text>
</comment>
<evidence type="ECO:0000259" key="6">
    <source>
        <dbReference type="Pfam" id="PF03946"/>
    </source>
</evidence>
<dbReference type="GO" id="GO:0022625">
    <property type="term" value="C:cytosolic large ribosomal subunit"/>
    <property type="evidence" value="ECO:0007669"/>
    <property type="project" value="TreeGrafter"/>
</dbReference>
<dbReference type="InterPro" id="IPR036769">
    <property type="entry name" value="Ribosomal_uL11_C_sf"/>
</dbReference>
<proteinExistence type="inferred from homology"/>
<dbReference type="GO" id="GO:0070180">
    <property type="term" value="F:large ribosomal subunit rRNA binding"/>
    <property type="evidence" value="ECO:0007669"/>
    <property type="project" value="TreeGrafter"/>
</dbReference>
<organism evidence="7 8">
    <name type="scientific">Steinernema glaseri</name>
    <dbReference type="NCBI Taxonomy" id="37863"/>
    <lineage>
        <taxon>Eukaryota</taxon>
        <taxon>Metazoa</taxon>
        <taxon>Ecdysozoa</taxon>
        <taxon>Nematoda</taxon>
        <taxon>Chromadorea</taxon>
        <taxon>Rhabditida</taxon>
        <taxon>Tylenchina</taxon>
        <taxon>Panagrolaimomorpha</taxon>
        <taxon>Strongyloidoidea</taxon>
        <taxon>Steinernematidae</taxon>
        <taxon>Steinernema</taxon>
    </lineage>
</organism>
<accession>A0A1I7Z5I0</accession>
<evidence type="ECO:0000256" key="4">
    <source>
        <dbReference type="RuleBase" id="RU003978"/>
    </source>
</evidence>
<evidence type="ECO:0000313" key="8">
    <source>
        <dbReference type="WBParaSite" id="L893_g23026.t1"/>
    </source>
</evidence>
<evidence type="ECO:0000259" key="5">
    <source>
        <dbReference type="Pfam" id="PF00298"/>
    </source>
</evidence>
<dbReference type="PANTHER" id="PTHR11661">
    <property type="entry name" value="60S RIBOSOMAL PROTEIN L12"/>
    <property type="match status" value="1"/>
</dbReference>
<keyword evidence="7" id="KW-1185">Reference proteome</keyword>
<evidence type="ECO:0000256" key="2">
    <source>
        <dbReference type="ARBA" id="ARBA00022980"/>
    </source>
</evidence>
<dbReference type="Pfam" id="PF00298">
    <property type="entry name" value="Ribosomal_L11"/>
    <property type="match status" value="1"/>
</dbReference>
<dbReference type="SUPFAM" id="SSF54747">
    <property type="entry name" value="Ribosomal L11/L12e N-terminal domain"/>
    <property type="match status" value="1"/>
</dbReference>
<evidence type="ECO:0000256" key="1">
    <source>
        <dbReference type="ARBA" id="ARBA00010537"/>
    </source>
</evidence>
<dbReference type="HAMAP" id="MF_00736">
    <property type="entry name" value="Ribosomal_uL11"/>
    <property type="match status" value="1"/>
</dbReference>
<dbReference type="InterPro" id="IPR020784">
    <property type="entry name" value="Ribosomal_uL11_N"/>
</dbReference>
<evidence type="ECO:0000256" key="3">
    <source>
        <dbReference type="ARBA" id="ARBA00023274"/>
    </source>
</evidence>
<dbReference type="Pfam" id="PF03946">
    <property type="entry name" value="Ribosomal_L11_N"/>
    <property type="match status" value="1"/>
</dbReference>
<dbReference type="AlphaFoldDB" id="A0A1I7Z5I0"/>
<dbReference type="Proteomes" id="UP000095287">
    <property type="component" value="Unplaced"/>
</dbReference>
<sequence>MQPKIIYLRCVGGELAAASILAKKVGAHGLSPNKIAQDLARATADWKGQTVTCKLTIQNQVAKVEVVPSASNLLLKELKLSPTDLKKVKNVRQKGNLTFEQIIDVARQMRSRSMAKKLEGTVKEILGTAQHIGFTVNGQTPHSICESINNGELKVPEE</sequence>
<dbReference type="InterPro" id="IPR000911">
    <property type="entry name" value="Ribosomal_uL11"/>
</dbReference>
<dbReference type="PANTHER" id="PTHR11661:SF2">
    <property type="entry name" value="LARGE RIBOSOMAL SUBUNIT PROTEIN UL11"/>
    <property type="match status" value="1"/>
</dbReference>
<keyword evidence="2 4" id="KW-0689">Ribosomal protein</keyword>
<dbReference type="SUPFAM" id="SSF46906">
    <property type="entry name" value="Ribosomal protein L11, C-terminal domain"/>
    <property type="match status" value="1"/>
</dbReference>
<dbReference type="GO" id="GO:0003735">
    <property type="term" value="F:structural constituent of ribosome"/>
    <property type="evidence" value="ECO:0007669"/>
    <property type="project" value="InterPro"/>
</dbReference>
<dbReference type="GO" id="GO:0006412">
    <property type="term" value="P:translation"/>
    <property type="evidence" value="ECO:0007669"/>
    <property type="project" value="InterPro"/>
</dbReference>
<reference evidence="8" key="1">
    <citation type="submission" date="2016-11" db="UniProtKB">
        <authorList>
            <consortium name="WormBaseParasite"/>
        </authorList>
    </citation>
    <scope>IDENTIFICATION</scope>
</reference>
<dbReference type="SMART" id="SM00649">
    <property type="entry name" value="RL11"/>
    <property type="match status" value="1"/>
</dbReference>
<dbReference type="WBParaSite" id="L893_g23026.t1">
    <property type="protein sequence ID" value="L893_g23026.t1"/>
    <property type="gene ID" value="L893_g23026"/>
</dbReference>